<accession>A0ACC3A7B2</accession>
<reference evidence="1" key="1">
    <citation type="submission" date="2022-10" db="EMBL/GenBank/DDBJ databases">
        <title>Culturing micro-colonial fungi from biological soil crusts in the Mojave desert and describing Neophaeococcomyces mojavensis, and introducing the new genera and species Taxawa tesnikishii.</title>
        <authorList>
            <person name="Kurbessoian T."/>
            <person name="Stajich J.E."/>
        </authorList>
    </citation>
    <scope>NUCLEOTIDE SEQUENCE</scope>
    <source>
        <strain evidence="1">JES_112</strain>
    </source>
</reference>
<protein>
    <submittedName>
        <fullName evidence="1">Uncharacterized protein</fullName>
    </submittedName>
</protein>
<keyword evidence="2" id="KW-1185">Reference proteome</keyword>
<gene>
    <name evidence="1" type="ORF">H2198_004894</name>
</gene>
<proteinExistence type="predicted"/>
<dbReference type="EMBL" id="JAPDRQ010000076">
    <property type="protein sequence ID" value="KAJ9656545.1"/>
    <property type="molecule type" value="Genomic_DNA"/>
</dbReference>
<organism evidence="1 2">
    <name type="scientific">Neophaeococcomyces mojaviensis</name>
    <dbReference type="NCBI Taxonomy" id="3383035"/>
    <lineage>
        <taxon>Eukaryota</taxon>
        <taxon>Fungi</taxon>
        <taxon>Dikarya</taxon>
        <taxon>Ascomycota</taxon>
        <taxon>Pezizomycotina</taxon>
        <taxon>Eurotiomycetes</taxon>
        <taxon>Chaetothyriomycetidae</taxon>
        <taxon>Chaetothyriales</taxon>
        <taxon>Chaetothyriales incertae sedis</taxon>
        <taxon>Neophaeococcomyces</taxon>
    </lineage>
</organism>
<evidence type="ECO:0000313" key="2">
    <source>
        <dbReference type="Proteomes" id="UP001172386"/>
    </source>
</evidence>
<evidence type="ECO:0000313" key="1">
    <source>
        <dbReference type="EMBL" id="KAJ9656545.1"/>
    </source>
</evidence>
<sequence>MNGAGWFFLILFLLLLVYGGWVGWKIFNARKSGDRLVGWKAYVPFMKSGSSSSTNYPTPRSAGPLEWIKDQITNLRNRNNRSTTRAGYEDTRGAEGQYANLNPGSSGSRGRGRGLEDDAWDSRVGNEDPYGPGPGGYHEEAELGLAPTPGVAAGTHQPYGTDYMGSTASYGGGGHARGNSDLNPFGDHAEASSTRSVSPRPQVPGIDTRTAKGHTRNATDDGNTSPISTRKSVFREDM</sequence>
<dbReference type="Proteomes" id="UP001172386">
    <property type="component" value="Unassembled WGS sequence"/>
</dbReference>
<comment type="caution">
    <text evidence="1">The sequence shown here is derived from an EMBL/GenBank/DDBJ whole genome shotgun (WGS) entry which is preliminary data.</text>
</comment>
<name>A0ACC3A7B2_9EURO</name>